<comment type="caution">
    <text evidence="2">The sequence shown here is derived from an EMBL/GenBank/DDBJ whole genome shotgun (WGS) entry which is preliminary data.</text>
</comment>
<name>A0A9Q3CDA3_9BASI</name>
<feature type="compositionally biased region" description="Acidic residues" evidence="1">
    <location>
        <begin position="66"/>
        <end position="82"/>
    </location>
</feature>
<organism evidence="2 3">
    <name type="scientific">Austropuccinia psidii MF-1</name>
    <dbReference type="NCBI Taxonomy" id="1389203"/>
    <lineage>
        <taxon>Eukaryota</taxon>
        <taxon>Fungi</taxon>
        <taxon>Dikarya</taxon>
        <taxon>Basidiomycota</taxon>
        <taxon>Pucciniomycotina</taxon>
        <taxon>Pucciniomycetes</taxon>
        <taxon>Pucciniales</taxon>
        <taxon>Sphaerophragmiaceae</taxon>
        <taxon>Austropuccinia</taxon>
    </lineage>
</organism>
<proteinExistence type="predicted"/>
<dbReference type="Proteomes" id="UP000765509">
    <property type="component" value="Unassembled WGS sequence"/>
</dbReference>
<feature type="region of interest" description="Disordered" evidence="1">
    <location>
        <begin position="1"/>
        <end position="131"/>
    </location>
</feature>
<reference evidence="2" key="1">
    <citation type="submission" date="2021-03" db="EMBL/GenBank/DDBJ databases">
        <title>Draft genome sequence of rust myrtle Austropuccinia psidii MF-1, a brazilian biotype.</title>
        <authorList>
            <person name="Quecine M.C."/>
            <person name="Pachon D.M.R."/>
            <person name="Bonatelli M.L."/>
            <person name="Correr F.H."/>
            <person name="Franceschini L.M."/>
            <person name="Leite T.F."/>
            <person name="Margarido G.R.A."/>
            <person name="Almeida C.A."/>
            <person name="Ferrarezi J.A."/>
            <person name="Labate C.A."/>
        </authorList>
    </citation>
    <scope>NUCLEOTIDE SEQUENCE</scope>
    <source>
        <strain evidence="2">MF-1</strain>
    </source>
</reference>
<dbReference type="EMBL" id="AVOT02007063">
    <property type="protein sequence ID" value="MBW0483074.1"/>
    <property type="molecule type" value="Genomic_DNA"/>
</dbReference>
<feature type="compositionally biased region" description="Polar residues" evidence="1">
    <location>
        <begin position="1"/>
        <end position="21"/>
    </location>
</feature>
<gene>
    <name evidence="2" type="ORF">O181_022789</name>
</gene>
<evidence type="ECO:0000313" key="2">
    <source>
        <dbReference type="EMBL" id="MBW0483074.1"/>
    </source>
</evidence>
<sequence>MTVQNSPPAKNTRYQRNQAVLTPTERAPPDRTLSVHQVNENLDRGPPTEGAETSTRGGPRRRLGEAEYEEGEESVKEEESEEGEVKASLGGAPEDSETPSLALSNQRLVSQDDGENDSIHGIAHSSSFPQG</sequence>
<evidence type="ECO:0000256" key="1">
    <source>
        <dbReference type="SAM" id="MobiDB-lite"/>
    </source>
</evidence>
<feature type="compositionally biased region" description="Polar residues" evidence="1">
    <location>
        <begin position="98"/>
        <end position="109"/>
    </location>
</feature>
<keyword evidence="3" id="KW-1185">Reference proteome</keyword>
<accession>A0A9Q3CDA3</accession>
<protein>
    <submittedName>
        <fullName evidence="2">Uncharacterized protein</fullName>
    </submittedName>
</protein>
<evidence type="ECO:0000313" key="3">
    <source>
        <dbReference type="Proteomes" id="UP000765509"/>
    </source>
</evidence>
<dbReference type="AlphaFoldDB" id="A0A9Q3CDA3"/>